<organism evidence="6 7">
    <name type="scientific">Patagioenas fasciata monilis</name>
    <dbReference type="NCBI Taxonomy" id="372326"/>
    <lineage>
        <taxon>Eukaryota</taxon>
        <taxon>Metazoa</taxon>
        <taxon>Chordata</taxon>
        <taxon>Craniata</taxon>
        <taxon>Vertebrata</taxon>
        <taxon>Euteleostomi</taxon>
        <taxon>Archelosauria</taxon>
        <taxon>Archosauria</taxon>
        <taxon>Dinosauria</taxon>
        <taxon>Saurischia</taxon>
        <taxon>Theropoda</taxon>
        <taxon>Coelurosauria</taxon>
        <taxon>Aves</taxon>
        <taxon>Neognathae</taxon>
        <taxon>Neoaves</taxon>
        <taxon>Columbimorphae</taxon>
        <taxon>Columbiformes</taxon>
        <taxon>Columbidae</taxon>
        <taxon>Patagioenas</taxon>
    </lineage>
</organism>
<gene>
    <name evidence="6" type="ORF">AV530_017213</name>
</gene>
<dbReference type="Pfam" id="PF00048">
    <property type="entry name" value="IL8"/>
    <property type="match status" value="1"/>
</dbReference>
<dbReference type="GO" id="GO:0048245">
    <property type="term" value="P:eosinophil chemotaxis"/>
    <property type="evidence" value="ECO:0007669"/>
    <property type="project" value="TreeGrafter"/>
</dbReference>
<dbReference type="EMBL" id="LSYS01007721">
    <property type="protein sequence ID" value="OPJ70865.1"/>
    <property type="molecule type" value="Genomic_DNA"/>
</dbReference>
<evidence type="ECO:0000256" key="3">
    <source>
        <dbReference type="ARBA" id="ARBA00022514"/>
    </source>
</evidence>
<proteinExistence type="inferred from homology"/>
<evidence type="ECO:0000256" key="2">
    <source>
        <dbReference type="ARBA" id="ARBA00022500"/>
    </source>
</evidence>
<dbReference type="GO" id="GO:0006954">
    <property type="term" value="P:inflammatory response"/>
    <property type="evidence" value="ECO:0007669"/>
    <property type="project" value="TreeGrafter"/>
</dbReference>
<feature type="domain" description="Chemokine interleukin-8-like" evidence="5">
    <location>
        <begin position="126"/>
        <end position="184"/>
    </location>
</feature>
<comment type="caution">
    <text evidence="6">The sequence shown here is derived from an EMBL/GenBank/DDBJ whole genome shotgun (WGS) entry which is preliminary data.</text>
</comment>
<keyword evidence="3" id="KW-0202">Cytokine</keyword>
<dbReference type="PRINTS" id="PR00436">
    <property type="entry name" value="INTERLEUKIN8"/>
</dbReference>
<evidence type="ECO:0000256" key="1">
    <source>
        <dbReference type="ARBA" id="ARBA00010868"/>
    </source>
</evidence>
<evidence type="ECO:0000256" key="4">
    <source>
        <dbReference type="ARBA" id="ARBA00022729"/>
    </source>
</evidence>
<dbReference type="Gene3D" id="2.40.50.40">
    <property type="match status" value="1"/>
</dbReference>
<dbReference type="InterPro" id="IPR039809">
    <property type="entry name" value="Chemokine_b/g/d"/>
</dbReference>
<sequence>MQSITEAVAVIFSELKMELAVRRKVYNDVADLPTKGSRITTEDSTGPETRGTPLRLIWCNQGKRGRQRQQGPSVVQGRALQPLQFQPAHGSFILYSTMKVPAAALVTLLLLVICSPAEVQLDDNFFMTCCFNYVTRPVPRTFIVSIERTSSRCSKPAVILVTKKGRHICADPQAPWVQTLLHDFQKR</sequence>
<dbReference type="GO" id="GO:0048020">
    <property type="term" value="F:CCR chemokine receptor binding"/>
    <property type="evidence" value="ECO:0007669"/>
    <property type="project" value="TreeGrafter"/>
</dbReference>
<dbReference type="GO" id="GO:0030335">
    <property type="term" value="P:positive regulation of cell migration"/>
    <property type="evidence" value="ECO:0007669"/>
    <property type="project" value="TreeGrafter"/>
</dbReference>
<accession>A0A1V4JFQ5</accession>
<dbReference type="GO" id="GO:0005615">
    <property type="term" value="C:extracellular space"/>
    <property type="evidence" value="ECO:0007669"/>
    <property type="project" value="UniProtKB-KW"/>
</dbReference>
<protein>
    <recommendedName>
        <fullName evidence="5">Chemokine interleukin-8-like domain-containing protein</fullName>
    </recommendedName>
</protein>
<dbReference type="PANTHER" id="PTHR12015:SF103">
    <property type="entry name" value="C-C MOTIF CHEMOKINE 4-RELATED"/>
    <property type="match status" value="1"/>
</dbReference>
<reference evidence="6 7" key="1">
    <citation type="submission" date="2016-02" db="EMBL/GenBank/DDBJ databases">
        <title>Band-tailed pigeon sequencing and assembly.</title>
        <authorList>
            <person name="Soares A.E."/>
            <person name="Novak B.J."/>
            <person name="Rice E.S."/>
            <person name="O'Connell B."/>
            <person name="Chang D."/>
            <person name="Weber S."/>
            <person name="Shapiro B."/>
        </authorList>
    </citation>
    <scope>NUCLEOTIDE SEQUENCE [LARGE SCALE GENOMIC DNA]</scope>
    <source>
        <strain evidence="6">BTP2013</strain>
        <tissue evidence="6">Blood</tissue>
    </source>
</reference>
<dbReference type="STRING" id="372326.A0A1V4JFQ5"/>
<dbReference type="SUPFAM" id="SSF54117">
    <property type="entry name" value="Interleukin 8-like chemokines"/>
    <property type="match status" value="1"/>
</dbReference>
<dbReference type="CDD" id="cd00272">
    <property type="entry name" value="Chemokine_CC"/>
    <property type="match status" value="1"/>
</dbReference>
<comment type="similarity">
    <text evidence="1">Belongs to the intercrine beta (chemokine CC) family.</text>
</comment>
<dbReference type="PANTHER" id="PTHR12015">
    <property type="entry name" value="SMALL INDUCIBLE CYTOKINE A"/>
    <property type="match status" value="1"/>
</dbReference>
<evidence type="ECO:0000313" key="6">
    <source>
        <dbReference type="EMBL" id="OPJ70865.1"/>
    </source>
</evidence>
<name>A0A1V4JFQ5_PATFA</name>
<keyword evidence="2" id="KW-0145">Chemotaxis</keyword>
<keyword evidence="7" id="KW-1185">Reference proteome</keyword>
<dbReference type="AlphaFoldDB" id="A0A1V4JFQ5"/>
<dbReference type="InterPro" id="IPR001811">
    <property type="entry name" value="Chemokine_IL8-like_dom"/>
</dbReference>
<dbReference type="GO" id="GO:0070098">
    <property type="term" value="P:chemokine-mediated signaling pathway"/>
    <property type="evidence" value="ECO:0007669"/>
    <property type="project" value="TreeGrafter"/>
</dbReference>
<dbReference type="GO" id="GO:0008009">
    <property type="term" value="F:chemokine activity"/>
    <property type="evidence" value="ECO:0007669"/>
    <property type="project" value="InterPro"/>
</dbReference>
<dbReference type="SMART" id="SM00199">
    <property type="entry name" value="SCY"/>
    <property type="match status" value="1"/>
</dbReference>
<dbReference type="OrthoDB" id="8934837at2759"/>
<dbReference type="Proteomes" id="UP000190648">
    <property type="component" value="Unassembled WGS sequence"/>
</dbReference>
<dbReference type="GO" id="GO:0061844">
    <property type="term" value="P:antimicrobial humoral immune response mediated by antimicrobial peptide"/>
    <property type="evidence" value="ECO:0007669"/>
    <property type="project" value="TreeGrafter"/>
</dbReference>
<keyword evidence="4" id="KW-0732">Signal</keyword>
<dbReference type="InterPro" id="IPR036048">
    <property type="entry name" value="Interleukin_8-like_sf"/>
</dbReference>
<evidence type="ECO:0000313" key="7">
    <source>
        <dbReference type="Proteomes" id="UP000190648"/>
    </source>
</evidence>
<evidence type="ECO:0000259" key="5">
    <source>
        <dbReference type="SMART" id="SM00199"/>
    </source>
</evidence>
<dbReference type="FunFam" id="2.40.50.40:FF:000002">
    <property type="entry name" value="C-C motif chemokine"/>
    <property type="match status" value="1"/>
</dbReference>